<evidence type="ECO:0000313" key="2">
    <source>
        <dbReference type="Proteomes" id="UP000016932"/>
    </source>
</evidence>
<protein>
    <submittedName>
        <fullName evidence="1">Uncharacterized protein</fullName>
    </submittedName>
</protein>
<dbReference type="HOGENOM" id="CLU_349536_0_0_1"/>
<dbReference type="RefSeq" id="XP_007932678.1">
    <property type="nucleotide sequence ID" value="XM_007934487.1"/>
</dbReference>
<organism evidence="1 2">
    <name type="scientific">Pseudocercospora fijiensis (strain CIRAD86)</name>
    <name type="common">Black leaf streak disease fungus</name>
    <name type="synonym">Mycosphaerella fijiensis</name>
    <dbReference type="NCBI Taxonomy" id="383855"/>
    <lineage>
        <taxon>Eukaryota</taxon>
        <taxon>Fungi</taxon>
        <taxon>Dikarya</taxon>
        <taxon>Ascomycota</taxon>
        <taxon>Pezizomycotina</taxon>
        <taxon>Dothideomycetes</taxon>
        <taxon>Dothideomycetidae</taxon>
        <taxon>Mycosphaerellales</taxon>
        <taxon>Mycosphaerellaceae</taxon>
        <taxon>Pseudocercospora</taxon>
    </lineage>
</organism>
<keyword evidence="2" id="KW-1185">Reference proteome</keyword>
<dbReference type="AlphaFoldDB" id="M2YG39"/>
<name>M2YG39_PSEFD</name>
<dbReference type="GeneID" id="19334508"/>
<evidence type="ECO:0000313" key="1">
    <source>
        <dbReference type="EMBL" id="EME76765.1"/>
    </source>
</evidence>
<dbReference type="KEGG" id="pfj:MYCFIDRAFT_180751"/>
<proteinExistence type="predicted"/>
<dbReference type="VEuPathDB" id="FungiDB:MYCFIDRAFT_180751"/>
<gene>
    <name evidence="1" type="ORF">MYCFIDRAFT_180751</name>
</gene>
<dbReference type="EMBL" id="KB446576">
    <property type="protein sequence ID" value="EME76765.1"/>
    <property type="molecule type" value="Genomic_DNA"/>
</dbReference>
<sequence length="806" mass="87133">MVGFSLYEQVAAAQRTSALCVSPIDQALCRPIFSYPDASTIARTPSHIVSTHPSPVSDRVSSLICSPPTPRIDAMSSPGWIRDMQVMEKCLMDESEDEIEARTCVRGAWMLIFIVIVSMVDNIFRRPELLRGDQHIISNAYHSGCILMSPWRSPRHCRPAADTPMERPAKSSWCSRHTMLSMALGIERGSQEGDSAFLGWDEPEAPDPQLGILLFARPRPDAKLAGACNASMHCTTTSSFTTPSLENPSCISLRAAALPIRNAACPKWRMSASPYLQNSVPQGQRPVKSVESPLSACHSTLFLSLPANPSSGITSLPIALGAKRCLHGSVAGTAKLCMSIGLDRAIQPECFPSSSNIPNGRRRAGEPDYNNSRLIIDKDGSHSRWTCLGDQLSGLERNDPRRVDPIMESSAATKTAAAVLENVFFSPAGPLRIPRELRTNHSLASQERRIKLIKHSVECSRNHQYFTFHQRLDEQVLGLKSLGSHGGDSDGVDSQVAMPVADARIRIAVYTAFVAVSQHTIAACSLAIEARLCQFPSGVWPLMLAYAVAAVVVVSQHRIAVCGLGGSGKHYVVVGDSPIIISGHLIYILKHGKGENLTFAYSKALWPLPALVLSKPSKPIPLPSKAWILPARGASLPLHIKLEAVRSRSRPGSLFISHMSVSERYASKPGLEARQHAASRVRDATCTLHACMSPGRACSCALFSLLAPNKRGIVKRPYEGCSPAAMRAPRGTVKRPHEGCSPTAMLAPRGISSPVSQHQTRIMVMTSINPPTITLRYCATLSGVDFSACHCMGDSSAQIAEDSAAH</sequence>
<dbReference type="Proteomes" id="UP000016932">
    <property type="component" value="Unassembled WGS sequence"/>
</dbReference>
<accession>M2YG39</accession>
<reference evidence="1 2" key="1">
    <citation type="journal article" date="2012" name="PLoS Pathog.">
        <title>Diverse lifestyles and strategies of plant pathogenesis encoded in the genomes of eighteen Dothideomycetes fungi.</title>
        <authorList>
            <person name="Ohm R.A."/>
            <person name="Feau N."/>
            <person name="Henrissat B."/>
            <person name="Schoch C.L."/>
            <person name="Horwitz B.A."/>
            <person name="Barry K.W."/>
            <person name="Condon B.J."/>
            <person name="Copeland A.C."/>
            <person name="Dhillon B."/>
            <person name="Glaser F."/>
            <person name="Hesse C.N."/>
            <person name="Kosti I."/>
            <person name="LaButti K."/>
            <person name="Lindquist E.A."/>
            <person name="Lucas S."/>
            <person name="Salamov A.A."/>
            <person name="Bradshaw R.E."/>
            <person name="Ciuffetti L."/>
            <person name="Hamelin R.C."/>
            <person name="Kema G.H.J."/>
            <person name="Lawrence C."/>
            <person name="Scott J.A."/>
            <person name="Spatafora J.W."/>
            <person name="Turgeon B.G."/>
            <person name="de Wit P.J.G.M."/>
            <person name="Zhong S."/>
            <person name="Goodwin S.B."/>
            <person name="Grigoriev I.V."/>
        </authorList>
    </citation>
    <scope>NUCLEOTIDE SEQUENCE [LARGE SCALE GENOMIC DNA]</scope>
    <source>
        <strain evidence="1 2">CIRAD86</strain>
    </source>
</reference>